<name>A0A6A6IJ72_9PLEO</name>
<dbReference type="Proteomes" id="UP000800094">
    <property type="component" value="Unassembled WGS sequence"/>
</dbReference>
<feature type="compositionally biased region" description="Polar residues" evidence="1">
    <location>
        <begin position="49"/>
        <end position="59"/>
    </location>
</feature>
<organism evidence="2 3">
    <name type="scientific">Trematosphaeria pertusa</name>
    <dbReference type="NCBI Taxonomy" id="390896"/>
    <lineage>
        <taxon>Eukaryota</taxon>
        <taxon>Fungi</taxon>
        <taxon>Dikarya</taxon>
        <taxon>Ascomycota</taxon>
        <taxon>Pezizomycotina</taxon>
        <taxon>Dothideomycetes</taxon>
        <taxon>Pleosporomycetidae</taxon>
        <taxon>Pleosporales</taxon>
        <taxon>Massarineae</taxon>
        <taxon>Trematosphaeriaceae</taxon>
        <taxon>Trematosphaeria</taxon>
    </lineage>
</organism>
<feature type="region of interest" description="Disordered" evidence="1">
    <location>
        <begin position="41"/>
        <end position="67"/>
    </location>
</feature>
<accession>A0A6A6IJ72</accession>
<sequence>MPQRCLATEPDGTQCRHGAIYPAMNGNKYVMSRCSNRVHREQRDDFKSASASPHLGSTKSPDEAQKRVRFVRPSSAVALGSSKTIVKIENVAEGTAAGRERKKGGIEDVDDTENDSVIADLLRGDVMSQLARKSADHTAFTDETSKTVSVGAAFPLAPPAPVASSSVAAASTEKLRPRQVRVVTKQEEEWCEKVLQRIAEGLVGDGVTDTEEDMTEMHNGTMSFASFGRKCVVSARMDAKAVLRLFALRKCSSCDDDDDDDDDDENLQVCRPGLSRTSHLGIYTSTGSRYGTVEAPDNHVPNFEAPHRQAVCHSSKDNCIRFPWASLSRITIRSLFLEPVIKACKTRSNSSTPTRFPIAPWLHAGAPATRNQLQSLGPHSVKRLEALDQPGHRSGSLIVKKPNPFAAAAAAIPQSRSTRSTASRVWRGTLLFTGAT</sequence>
<evidence type="ECO:0000313" key="3">
    <source>
        <dbReference type="Proteomes" id="UP000800094"/>
    </source>
</evidence>
<dbReference type="RefSeq" id="XP_033684624.1">
    <property type="nucleotide sequence ID" value="XM_033826744.1"/>
</dbReference>
<dbReference type="EMBL" id="ML987194">
    <property type="protein sequence ID" value="KAF2249620.1"/>
    <property type="molecule type" value="Genomic_DNA"/>
</dbReference>
<keyword evidence="3" id="KW-1185">Reference proteome</keyword>
<proteinExistence type="predicted"/>
<evidence type="ECO:0000256" key="1">
    <source>
        <dbReference type="SAM" id="MobiDB-lite"/>
    </source>
</evidence>
<gene>
    <name evidence="2" type="ORF">BU26DRAFT_504084</name>
</gene>
<protein>
    <submittedName>
        <fullName evidence="2">Uncharacterized protein</fullName>
    </submittedName>
</protein>
<dbReference type="AlphaFoldDB" id="A0A6A6IJ72"/>
<dbReference type="GeneID" id="54580074"/>
<evidence type="ECO:0000313" key="2">
    <source>
        <dbReference type="EMBL" id="KAF2249620.1"/>
    </source>
</evidence>
<reference evidence="2" key="1">
    <citation type="journal article" date="2020" name="Stud. Mycol.">
        <title>101 Dothideomycetes genomes: a test case for predicting lifestyles and emergence of pathogens.</title>
        <authorList>
            <person name="Haridas S."/>
            <person name="Albert R."/>
            <person name="Binder M."/>
            <person name="Bloem J."/>
            <person name="Labutti K."/>
            <person name="Salamov A."/>
            <person name="Andreopoulos B."/>
            <person name="Baker S."/>
            <person name="Barry K."/>
            <person name="Bills G."/>
            <person name="Bluhm B."/>
            <person name="Cannon C."/>
            <person name="Castanera R."/>
            <person name="Culley D."/>
            <person name="Daum C."/>
            <person name="Ezra D."/>
            <person name="Gonzalez J."/>
            <person name="Henrissat B."/>
            <person name="Kuo A."/>
            <person name="Liang C."/>
            <person name="Lipzen A."/>
            <person name="Lutzoni F."/>
            <person name="Magnuson J."/>
            <person name="Mondo S."/>
            <person name="Nolan M."/>
            <person name="Ohm R."/>
            <person name="Pangilinan J."/>
            <person name="Park H.-J."/>
            <person name="Ramirez L."/>
            <person name="Alfaro M."/>
            <person name="Sun H."/>
            <person name="Tritt A."/>
            <person name="Yoshinaga Y."/>
            <person name="Zwiers L.-H."/>
            <person name="Turgeon B."/>
            <person name="Goodwin S."/>
            <person name="Spatafora J."/>
            <person name="Crous P."/>
            <person name="Grigoriev I."/>
        </authorList>
    </citation>
    <scope>NUCLEOTIDE SEQUENCE</scope>
    <source>
        <strain evidence="2">CBS 122368</strain>
    </source>
</reference>